<reference evidence="1 2" key="1">
    <citation type="submission" date="2017-09" db="EMBL/GenBank/DDBJ databases">
        <authorList>
            <person name="Kim K.H."/>
            <person name="Chun B.H."/>
            <person name="Han G.S."/>
            <person name="Hyun S.G."/>
            <person name="Jeon C.O."/>
        </authorList>
    </citation>
    <scope>NUCLEOTIDE SEQUENCE [LARGE SCALE GENOMIC DNA]</scope>
    <source>
        <strain evidence="1 2">SH</strain>
    </source>
</reference>
<proteinExistence type="predicted"/>
<evidence type="ECO:0000313" key="1">
    <source>
        <dbReference type="EMBL" id="AXN01427.1"/>
    </source>
</evidence>
<dbReference type="Proteomes" id="UP000256572">
    <property type="component" value="Chromosome"/>
</dbReference>
<dbReference type="RefSeq" id="WP_089178498.1">
    <property type="nucleotide sequence ID" value="NZ_CP023189.1"/>
</dbReference>
<gene>
    <name evidence="1" type="ORF">CJF59_13365</name>
</gene>
<name>A0AAN1PK96_9PROT</name>
<organism evidence="1 2">
    <name type="scientific">Acetobacter pomorum</name>
    <dbReference type="NCBI Taxonomy" id="65959"/>
    <lineage>
        <taxon>Bacteria</taxon>
        <taxon>Pseudomonadati</taxon>
        <taxon>Pseudomonadota</taxon>
        <taxon>Alphaproteobacteria</taxon>
        <taxon>Acetobacterales</taxon>
        <taxon>Acetobacteraceae</taxon>
        <taxon>Acetobacter</taxon>
    </lineage>
</organism>
<accession>A0AAN1PK96</accession>
<protein>
    <submittedName>
        <fullName evidence="1">Uncharacterized protein</fullName>
    </submittedName>
</protein>
<reference evidence="1 2" key="2">
    <citation type="submission" date="2018-08" db="EMBL/GenBank/DDBJ databases">
        <title>Acetobacter oryzifermentans sp. nov., isolated from Korea traditional vinegar and reclassification of Acetobacter pasteurianus subsp. ascendens (Henneberg 1898) as Acetobacter ascendens comb. nov.</title>
        <authorList>
            <person name="Cho G.Y."/>
            <person name="Lee S.H."/>
        </authorList>
    </citation>
    <scope>NUCLEOTIDE SEQUENCE [LARGE SCALE GENOMIC DNA]</scope>
    <source>
        <strain evidence="1 2">SH</strain>
    </source>
</reference>
<dbReference type="EMBL" id="CP023189">
    <property type="protein sequence ID" value="AXN01427.1"/>
    <property type="molecule type" value="Genomic_DNA"/>
</dbReference>
<dbReference type="AlphaFoldDB" id="A0AAN1PK96"/>
<sequence>MKRSATHDEALRLIDLNAFHRALIRKACNVSDRAISAWKDAERIPSPFTKSVGRILGVEIV</sequence>
<evidence type="ECO:0000313" key="2">
    <source>
        <dbReference type="Proteomes" id="UP000256572"/>
    </source>
</evidence>